<name>A0A7C1G9A7_9CREN</name>
<feature type="region of interest" description="Disordered" evidence="1">
    <location>
        <begin position="111"/>
        <end position="132"/>
    </location>
</feature>
<accession>A0A7C1G9A7</accession>
<dbReference type="AlphaFoldDB" id="A0A7C1G9A7"/>
<proteinExistence type="predicted"/>
<comment type="caution">
    <text evidence="2">The sequence shown here is derived from an EMBL/GenBank/DDBJ whole genome shotgun (WGS) entry which is preliminary data.</text>
</comment>
<gene>
    <name evidence="2" type="ORF">ENN26_02230</name>
</gene>
<evidence type="ECO:0000256" key="1">
    <source>
        <dbReference type="SAM" id="MobiDB-lite"/>
    </source>
</evidence>
<organism evidence="2">
    <name type="scientific">Thermofilum adornatum</name>
    <dbReference type="NCBI Taxonomy" id="1365176"/>
    <lineage>
        <taxon>Archaea</taxon>
        <taxon>Thermoproteota</taxon>
        <taxon>Thermoprotei</taxon>
        <taxon>Thermofilales</taxon>
        <taxon>Thermofilaceae</taxon>
        <taxon>Thermofilum</taxon>
    </lineage>
</organism>
<sequence length="132" mass="15902">MMDIRLIRLKRLEDLIHVLNVVQVPIVHHLALDSRHIYFIPFFLSTDSSIIYFYENERRLEGKFLLFNNFTGEVDITDKWTSDTRFTIIPIIDVEYQNVFPEKQLLSELRNQHAKEKREKEKKPIIKEEQSQ</sequence>
<reference evidence="2" key="1">
    <citation type="journal article" date="2020" name="mSystems">
        <title>Genome- and Community-Level Interaction Insights into Carbon Utilization and Element Cycling Functions of Hydrothermarchaeota in Hydrothermal Sediment.</title>
        <authorList>
            <person name="Zhou Z."/>
            <person name="Liu Y."/>
            <person name="Xu W."/>
            <person name="Pan J."/>
            <person name="Luo Z.H."/>
            <person name="Li M."/>
        </authorList>
    </citation>
    <scope>NUCLEOTIDE SEQUENCE [LARGE SCALE GENOMIC DNA]</scope>
    <source>
        <strain evidence="2">SpSt-116</strain>
    </source>
</reference>
<protein>
    <recommendedName>
        <fullName evidence="3">Cren protein</fullName>
    </recommendedName>
</protein>
<dbReference type="EMBL" id="DSAY01000042">
    <property type="protein sequence ID" value="HDP14584.1"/>
    <property type="molecule type" value="Genomic_DNA"/>
</dbReference>
<evidence type="ECO:0000313" key="2">
    <source>
        <dbReference type="EMBL" id="HDP14584.1"/>
    </source>
</evidence>
<evidence type="ECO:0008006" key="3">
    <source>
        <dbReference type="Google" id="ProtNLM"/>
    </source>
</evidence>